<name>A0A5J5LWZ5_MICAE</name>
<organism evidence="1 2">
    <name type="scientific">Microcystis aeruginosa EAWAG127a</name>
    <dbReference type="NCBI Taxonomy" id="2529855"/>
    <lineage>
        <taxon>Bacteria</taxon>
        <taxon>Bacillati</taxon>
        <taxon>Cyanobacteriota</taxon>
        <taxon>Cyanophyceae</taxon>
        <taxon>Oscillatoriophycideae</taxon>
        <taxon>Chroococcales</taxon>
        <taxon>Microcystaceae</taxon>
        <taxon>Microcystis</taxon>
    </lineage>
</organism>
<dbReference type="EMBL" id="SRLN01000012">
    <property type="protein sequence ID" value="KAB0241901.1"/>
    <property type="molecule type" value="Genomic_DNA"/>
</dbReference>
<comment type="caution">
    <text evidence="1">The sequence shown here is derived from an EMBL/GenBank/DDBJ whole genome shotgun (WGS) entry which is preliminary data.</text>
</comment>
<dbReference type="Proteomes" id="UP000325636">
    <property type="component" value="Unassembled WGS sequence"/>
</dbReference>
<protein>
    <submittedName>
        <fullName evidence="1">Uncharacterized protein</fullName>
    </submittedName>
</protein>
<evidence type="ECO:0000313" key="2">
    <source>
        <dbReference type="Proteomes" id="UP000325636"/>
    </source>
</evidence>
<proteinExistence type="predicted"/>
<accession>A0A5J5LWZ5</accession>
<dbReference type="AlphaFoldDB" id="A0A5J5LWZ5"/>
<evidence type="ECO:0000313" key="1">
    <source>
        <dbReference type="EMBL" id="KAB0241901.1"/>
    </source>
</evidence>
<reference evidence="2" key="1">
    <citation type="submission" date="2019-04" db="EMBL/GenBank/DDBJ databases">
        <title>Microviridin 1777: A Toxic Chymotrypsin Inhibitor Discovered by a Metabologenomic Approach.</title>
        <authorList>
            <person name="Sieber S."/>
            <person name="Grendelmeier S.M."/>
            <person name="Harris L.A."/>
            <person name="Mitchell D.A."/>
            <person name="Gademann K."/>
        </authorList>
    </citation>
    <scope>NUCLEOTIDE SEQUENCE [LARGE SCALE GENOMIC DNA]</scope>
    <source>
        <strain evidence="2">EAWAG127a</strain>
    </source>
</reference>
<sequence length="63" mass="6767">MKFPISPLPHSPISPLPHFPIPPLPYLTRSFALSGLRAGGSLVITGLVRGNEKGENESSVKFL</sequence>
<gene>
    <name evidence="1" type="ORF">EZJ55_16440</name>
</gene>